<name>A0A060Y2W9_ONCMY</name>
<dbReference type="PaxDb" id="8022-A0A060Y2W9"/>
<reference evidence="2" key="1">
    <citation type="journal article" date="2014" name="Nat. Commun.">
        <title>The rainbow trout genome provides novel insights into evolution after whole-genome duplication in vertebrates.</title>
        <authorList>
            <person name="Berthelot C."/>
            <person name="Brunet F."/>
            <person name="Chalopin D."/>
            <person name="Juanchich A."/>
            <person name="Bernard M."/>
            <person name="Noel B."/>
            <person name="Bento P."/>
            <person name="Da Silva C."/>
            <person name="Labadie K."/>
            <person name="Alberti A."/>
            <person name="Aury J.M."/>
            <person name="Louis A."/>
            <person name="Dehais P."/>
            <person name="Bardou P."/>
            <person name="Montfort J."/>
            <person name="Klopp C."/>
            <person name="Cabau C."/>
            <person name="Gaspin C."/>
            <person name="Thorgaard G.H."/>
            <person name="Boussaha M."/>
            <person name="Quillet E."/>
            <person name="Guyomard R."/>
            <person name="Galiana D."/>
            <person name="Bobe J."/>
            <person name="Volff J.N."/>
            <person name="Genet C."/>
            <person name="Wincker P."/>
            <person name="Jaillon O."/>
            <person name="Roest Crollius H."/>
            <person name="Guiguen Y."/>
        </authorList>
    </citation>
    <scope>NUCLEOTIDE SEQUENCE [LARGE SCALE GENOMIC DNA]</scope>
</reference>
<sequence>MGQPCPQARNAWGSPAPQPVTTEAEKGWAKFTDFQPFCCSETGLRCTSPVDSEICGSDKTKPSQGMNPCVWSVCVARKAPLVASDTSSSGGSDSEEEEEKTESVTMEIVSKEMVTTETIVTTAGLETIRLNMNVKNERAGFNSEVDMKEKEKEKKRVMGGEDLLNATAAPLTDRPATVTKS</sequence>
<dbReference type="STRING" id="8022.A0A060Y2W9"/>
<gene>
    <name evidence="2" type="ORF">GSONMT00044400001</name>
</gene>
<evidence type="ECO:0000313" key="2">
    <source>
        <dbReference type="EMBL" id="CDQ86091.1"/>
    </source>
</evidence>
<feature type="region of interest" description="Disordered" evidence="1">
    <location>
        <begin position="1"/>
        <end position="24"/>
    </location>
</feature>
<feature type="region of interest" description="Disordered" evidence="1">
    <location>
        <begin position="82"/>
        <end position="105"/>
    </location>
</feature>
<feature type="compositionally biased region" description="Basic and acidic residues" evidence="1">
    <location>
        <begin position="145"/>
        <end position="159"/>
    </location>
</feature>
<dbReference type="EMBL" id="FR907101">
    <property type="protein sequence ID" value="CDQ86091.1"/>
    <property type="molecule type" value="Genomic_DNA"/>
</dbReference>
<accession>A0A060Y2W9</accession>
<feature type="region of interest" description="Disordered" evidence="1">
    <location>
        <begin position="141"/>
        <end position="181"/>
    </location>
</feature>
<dbReference type="Proteomes" id="UP000193380">
    <property type="component" value="Unassembled WGS sequence"/>
</dbReference>
<reference evidence="2" key="2">
    <citation type="submission" date="2014-03" db="EMBL/GenBank/DDBJ databases">
        <authorList>
            <person name="Genoscope - CEA"/>
        </authorList>
    </citation>
    <scope>NUCLEOTIDE SEQUENCE</scope>
</reference>
<protein>
    <submittedName>
        <fullName evidence="2">Uncharacterized protein</fullName>
    </submittedName>
</protein>
<organism evidence="2 3">
    <name type="scientific">Oncorhynchus mykiss</name>
    <name type="common">Rainbow trout</name>
    <name type="synonym">Salmo gairdneri</name>
    <dbReference type="NCBI Taxonomy" id="8022"/>
    <lineage>
        <taxon>Eukaryota</taxon>
        <taxon>Metazoa</taxon>
        <taxon>Chordata</taxon>
        <taxon>Craniata</taxon>
        <taxon>Vertebrata</taxon>
        <taxon>Euteleostomi</taxon>
        <taxon>Actinopterygii</taxon>
        <taxon>Neopterygii</taxon>
        <taxon>Teleostei</taxon>
        <taxon>Protacanthopterygii</taxon>
        <taxon>Salmoniformes</taxon>
        <taxon>Salmonidae</taxon>
        <taxon>Salmoninae</taxon>
        <taxon>Oncorhynchus</taxon>
    </lineage>
</organism>
<evidence type="ECO:0000256" key="1">
    <source>
        <dbReference type="SAM" id="MobiDB-lite"/>
    </source>
</evidence>
<proteinExistence type="predicted"/>
<evidence type="ECO:0000313" key="3">
    <source>
        <dbReference type="Proteomes" id="UP000193380"/>
    </source>
</evidence>
<dbReference type="AlphaFoldDB" id="A0A060Y2W9"/>